<dbReference type="Proteomes" id="UP000298030">
    <property type="component" value="Unassembled WGS sequence"/>
</dbReference>
<comment type="caution">
    <text evidence="1">The sequence shown here is derived from an EMBL/GenBank/DDBJ whole genome shotgun (WGS) entry which is preliminary data.</text>
</comment>
<accession>A0A4Y7RB61</accession>
<sequence>MLDVFLTHIKRPGALEGGELFNATFGTLLPLVRVCEDCPQALRIPTAQRFAESVPDIDEPWNIDAGLDTDPDWELAHVSLQDTSPMTLNSPALLFWWVATHNGGLLLYLNDRRMPQPNADCPDRSITLFSWCAEGNPRELAKAIMEGEHCAPEFVPHLSHYPDFTLEHTTF</sequence>
<keyword evidence="2" id="KW-1185">Reference proteome</keyword>
<organism evidence="1 2">
    <name type="scientific">Coprinellus micaceus</name>
    <name type="common">Glistening ink-cap mushroom</name>
    <name type="synonym">Coprinus micaceus</name>
    <dbReference type="NCBI Taxonomy" id="71717"/>
    <lineage>
        <taxon>Eukaryota</taxon>
        <taxon>Fungi</taxon>
        <taxon>Dikarya</taxon>
        <taxon>Basidiomycota</taxon>
        <taxon>Agaricomycotina</taxon>
        <taxon>Agaricomycetes</taxon>
        <taxon>Agaricomycetidae</taxon>
        <taxon>Agaricales</taxon>
        <taxon>Agaricineae</taxon>
        <taxon>Psathyrellaceae</taxon>
        <taxon>Coprinellus</taxon>
    </lineage>
</organism>
<evidence type="ECO:0000313" key="2">
    <source>
        <dbReference type="Proteomes" id="UP000298030"/>
    </source>
</evidence>
<proteinExistence type="predicted"/>
<dbReference type="EMBL" id="QPFP01000590">
    <property type="protein sequence ID" value="TEB06245.1"/>
    <property type="molecule type" value="Genomic_DNA"/>
</dbReference>
<name>A0A4Y7RB61_COPMI</name>
<dbReference type="AlphaFoldDB" id="A0A4Y7RB61"/>
<feature type="non-terminal residue" evidence="1">
    <location>
        <position position="171"/>
    </location>
</feature>
<protein>
    <submittedName>
        <fullName evidence="1">Uncharacterized protein</fullName>
    </submittedName>
</protein>
<dbReference type="OrthoDB" id="3083731at2759"/>
<reference evidence="1 2" key="1">
    <citation type="journal article" date="2019" name="Nat. Ecol. Evol.">
        <title>Megaphylogeny resolves global patterns of mushroom evolution.</title>
        <authorList>
            <person name="Varga T."/>
            <person name="Krizsan K."/>
            <person name="Foldi C."/>
            <person name="Dima B."/>
            <person name="Sanchez-Garcia M."/>
            <person name="Sanchez-Ramirez S."/>
            <person name="Szollosi G.J."/>
            <person name="Szarkandi J.G."/>
            <person name="Papp V."/>
            <person name="Albert L."/>
            <person name="Andreopoulos W."/>
            <person name="Angelini C."/>
            <person name="Antonin V."/>
            <person name="Barry K.W."/>
            <person name="Bougher N.L."/>
            <person name="Buchanan P."/>
            <person name="Buyck B."/>
            <person name="Bense V."/>
            <person name="Catcheside P."/>
            <person name="Chovatia M."/>
            <person name="Cooper J."/>
            <person name="Damon W."/>
            <person name="Desjardin D."/>
            <person name="Finy P."/>
            <person name="Geml J."/>
            <person name="Haridas S."/>
            <person name="Hughes K."/>
            <person name="Justo A."/>
            <person name="Karasinski D."/>
            <person name="Kautmanova I."/>
            <person name="Kiss B."/>
            <person name="Kocsube S."/>
            <person name="Kotiranta H."/>
            <person name="LaButti K.M."/>
            <person name="Lechner B.E."/>
            <person name="Liimatainen K."/>
            <person name="Lipzen A."/>
            <person name="Lukacs Z."/>
            <person name="Mihaltcheva S."/>
            <person name="Morgado L.N."/>
            <person name="Niskanen T."/>
            <person name="Noordeloos M.E."/>
            <person name="Ohm R.A."/>
            <person name="Ortiz-Santana B."/>
            <person name="Ovrebo C."/>
            <person name="Racz N."/>
            <person name="Riley R."/>
            <person name="Savchenko A."/>
            <person name="Shiryaev A."/>
            <person name="Soop K."/>
            <person name="Spirin V."/>
            <person name="Szebenyi C."/>
            <person name="Tomsovsky M."/>
            <person name="Tulloss R.E."/>
            <person name="Uehling J."/>
            <person name="Grigoriev I.V."/>
            <person name="Vagvolgyi C."/>
            <person name="Papp T."/>
            <person name="Martin F.M."/>
            <person name="Miettinen O."/>
            <person name="Hibbett D.S."/>
            <person name="Nagy L.G."/>
        </authorList>
    </citation>
    <scope>NUCLEOTIDE SEQUENCE [LARGE SCALE GENOMIC DNA]</scope>
    <source>
        <strain evidence="1 2">FP101781</strain>
    </source>
</reference>
<gene>
    <name evidence="1" type="ORF">FA13DRAFT_1750130</name>
</gene>
<evidence type="ECO:0000313" key="1">
    <source>
        <dbReference type="EMBL" id="TEB06245.1"/>
    </source>
</evidence>